<reference evidence="2" key="3">
    <citation type="submission" date="2005-09" db="EMBL/GenBank/DDBJ databases">
        <authorList>
            <person name="Mural R.J."/>
            <person name="Istrail S."/>
            <person name="Sutton G."/>
            <person name="Florea L."/>
            <person name="Halpern A.L."/>
            <person name="Mobarry C.M."/>
            <person name="Lippert R."/>
            <person name="Walenz B."/>
            <person name="Shatkay H."/>
            <person name="Dew I."/>
            <person name="Miller J.R."/>
            <person name="Flanigan M.J."/>
            <person name="Edwards N.J."/>
            <person name="Bolanos R."/>
            <person name="Fasulo D."/>
            <person name="Halldorsson B.V."/>
            <person name="Hannenhalli S."/>
            <person name="Turner R."/>
            <person name="Yooseph S."/>
            <person name="Lu F."/>
            <person name="Nusskern D.R."/>
            <person name="Shue B.C."/>
            <person name="Zheng X.H."/>
            <person name="Zhong F."/>
            <person name="Delcher A.L."/>
            <person name="Huson D.H."/>
            <person name="Kravitz S.A."/>
            <person name="Mouchard L."/>
            <person name="Reinert K."/>
            <person name="Remington K.A."/>
            <person name="Clark A.G."/>
            <person name="Waterman M.S."/>
            <person name="Eichler E.E."/>
            <person name="Adams M.D."/>
            <person name="Hunkapiller M.W."/>
            <person name="Myers E.W."/>
            <person name="Venter J.C."/>
        </authorList>
    </citation>
    <scope>NUCLEOTIDE SEQUENCE</scope>
</reference>
<protein>
    <submittedName>
        <fullName evidence="2">HCG1980063</fullName>
    </submittedName>
</protein>
<dbReference type="EMBL" id="CH471114">
    <property type="protein sequence ID" value="EAW95565.1"/>
    <property type="molecule type" value="Genomic_DNA"/>
</dbReference>
<gene>
    <name evidence="2" type="ORF">hCG_1980063</name>
</gene>
<evidence type="ECO:0000313" key="1">
    <source>
        <dbReference type="EMBL" id="AAH17893.1"/>
    </source>
</evidence>
<reference evidence="1" key="2">
    <citation type="journal article" date="2004" name="Genome Res.">
        <title>The status, quality, and expansion of the NIH full-length cDNA project: the Mammalian Gene Collection (MGC).</title>
        <authorList>
            <consortium name="The MGC Project Team"/>
            <person name="Gerhard D.S."/>
            <person name="Wagner L."/>
            <person name="Feingold E.A."/>
            <person name="Shenmen C.M."/>
            <person name="Grouse L.H."/>
            <person name="Schuler G."/>
            <person name="Klein S.L."/>
            <person name="Old S."/>
            <person name="Rasooly R."/>
            <person name="Good P."/>
            <person name="Guyer M."/>
            <person name="Peck A.M."/>
            <person name="Derge J.G."/>
            <person name="Lipman D."/>
            <person name="Collins F.S."/>
            <person name="Jang W."/>
            <person name="Sherry S."/>
            <person name="Feolo M."/>
            <person name="Misquitta L."/>
            <person name="Lee E."/>
            <person name="Rotmistrovsky K."/>
            <person name="Greenhut S.F."/>
            <person name="Schaefer C.F."/>
            <person name="Buetow K."/>
            <person name="Bonner T.I."/>
            <person name="Haussler D."/>
            <person name="Kent J."/>
            <person name="Kiekhaus M."/>
            <person name="Furey T."/>
            <person name="Brent M."/>
            <person name="Prange C."/>
            <person name="Schreiber K."/>
            <person name="Shapiro N."/>
            <person name="Bhat N.K."/>
            <person name="Hopkins R.F."/>
            <person name="Hsie F."/>
            <person name="Driscoll T."/>
            <person name="Soares M.B."/>
            <person name="Casavant T.L."/>
            <person name="Scheetz T.E."/>
            <person name="Brown-stein M.J."/>
            <person name="Usdin T.B."/>
            <person name="Toshiyuki S."/>
            <person name="Carninci P."/>
            <person name="Piao Y."/>
            <person name="Dudekula D.B."/>
            <person name="Ko M.S."/>
            <person name="Kawakami K."/>
            <person name="Suzuki Y."/>
            <person name="Sugano S."/>
            <person name="Gruber C.E."/>
            <person name="Smith M.R."/>
            <person name="Simmons B."/>
            <person name="Moore T."/>
            <person name="Waterman R."/>
            <person name="Johnson S.L."/>
            <person name="Ruan Y."/>
            <person name="Wei C.L."/>
            <person name="Mathavan S."/>
            <person name="Gunaratne P.H."/>
            <person name="Wu J."/>
            <person name="Garcia A.M."/>
            <person name="Hulyk S.W."/>
            <person name="Fuh E."/>
            <person name="Yuan Y."/>
            <person name="Sneed A."/>
            <person name="Kowis C."/>
            <person name="Hodgson A."/>
            <person name="Muzny D.M."/>
            <person name="McPherson J."/>
            <person name="Gibbs R.A."/>
            <person name="Fahey J."/>
            <person name="Helton E."/>
            <person name="Ketteman M."/>
            <person name="Madan A."/>
            <person name="Rodrigues S."/>
            <person name="Sanchez A."/>
            <person name="Whiting M."/>
            <person name="Madari A."/>
            <person name="Young A.C."/>
            <person name="Wetherby K.D."/>
            <person name="Granite S.J."/>
            <person name="Kwong P.N."/>
            <person name="Brinkley C.P."/>
            <person name="Pearson R.L."/>
            <person name="Bouffard G.G."/>
            <person name="Blakesly R.W."/>
            <person name="Green E.D."/>
            <person name="Dickson M.C."/>
            <person name="Rodriguez A.C."/>
            <person name="Grimwood J."/>
            <person name="Schmutz J."/>
            <person name="Myers R.M."/>
            <person name="Butterfield Y.S."/>
            <person name="Griffith M."/>
            <person name="Griffith O.L."/>
            <person name="Krzywinski M.I."/>
            <person name="Liao N."/>
            <person name="Morin R."/>
            <person name="Morrin R."/>
            <person name="Palmquist D."/>
            <person name="Petrescu A.S."/>
            <person name="Skalska U."/>
            <person name="Smailus D.E."/>
            <person name="Stott J.M."/>
            <person name="Schnerch A."/>
            <person name="Schein J.E."/>
            <person name="Jones S.J."/>
            <person name="Holt R.A."/>
            <person name="Baross A."/>
            <person name="Marra M.A."/>
            <person name="Clifton S."/>
            <person name="Makowski K.A."/>
            <person name="Bosak S."/>
            <person name="Malek J."/>
        </authorList>
    </citation>
    <scope>NUCLEOTIDE SEQUENCE [LARGE SCALE MRNA]</scope>
    <source>
        <tissue evidence="1">Prostate</tissue>
    </source>
</reference>
<organism evidence="1">
    <name type="scientific">Homo sapiens</name>
    <name type="common">Human</name>
    <dbReference type="NCBI Taxonomy" id="9606"/>
    <lineage>
        <taxon>Eukaryota</taxon>
        <taxon>Metazoa</taxon>
        <taxon>Chordata</taxon>
        <taxon>Craniata</taxon>
        <taxon>Vertebrata</taxon>
        <taxon>Euteleostomi</taxon>
        <taxon>Mammalia</taxon>
        <taxon>Eutheria</taxon>
        <taxon>Euarchontoglires</taxon>
        <taxon>Primates</taxon>
        <taxon>Haplorrhini</taxon>
        <taxon>Catarrhini</taxon>
        <taxon>Hominidae</taxon>
        <taxon>Homo</taxon>
    </lineage>
</organism>
<proteinExistence type="evidence at transcript level"/>
<reference evidence="2" key="1">
    <citation type="journal article" date="2001" name="Science">
        <title>The sequence of the human genome.</title>
        <authorList>
            <person name="Venter J.C."/>
            <person name="Adams M.D."/>
            <person name="Myers E.W."/>
            <person name="Li P.W."/>
            <person name="Mural R.J."/>
            <person name="Sutton G.G."/>
            <person name="Smith H.O."/>
            <person name="Yandell M."/>
            <person name="Evans C.A."/>
            <person name="Holt R.A."/>
            <person name="Gocayne J.D."/>
            <person name="Amanatides P."/>
            <person name="Ballew R.M."/>
            <person name="Huson D.H."/>
            <person name="Wortman J.R."/>
            <person name="Zhang Q."/>
            <person name="Kodira C.D."/>
            <person name="Zheng X.H."/>
            <person name="Chen L."/>
            <person name="Skupski M."/>
            <person name="Subramanian G."/>
            <person name="Thomas P.D."/>
            <person name="Zhang J."/>
            <person name="Gabor Miklos G.L."/>
            <person name="Nelson C."/>
            <person name="Broder S."/>
            <person name="Clark A.G."/>
            <person name="Nadeau J."/>
            <person name="McKusick V.A."/>
            <person name="Zinder N."/>
            <person name="Levine A.J."/>
            <person name="Roberts R.J."/>
            <person name="Simon M."/>
            <person name="Slayman C."/>
            <person name="Hunkapiller M."/>
            <person name="Bolanos R."/>
            <person name="Delcher A."/>
            <person name="Dew I."/>
            <person name="Fasulo D."/>
            <person name="Flanigan M."/>
            <person name="Florea L."/>
            <person name="Halpern A."/>
            <person name="Hannenhalli S."/>
            <person name="Kravitz S."/>
            <person name="Levy S."/>
            <person name="Mobarry C."/>
            <person name="Reinert K."/>
            <person name="Remington K."/>
            <person name="Abu-Threideh J."/>
            <person name="Beasley E."/>
            <person name="Biddick K."/>
            <person name="Bonazzi V."/>
            <person name="Brandon R."/>
            <person name="Cargill M."/>
            <person name="Chandramouliswaran I."/>
            <person name="Charlab R."/>
            <person name="Chaturvedi K."/>
            <person name="Deng Z."/>
            <person name="Di Francesco V."/>
            <person name="Dunn P."/>
            <person name="Eilbeck K."/>
            <person name="Evangelista C."/>
            <person name="Gabrielian A.E."/>
            <person name="Gan W."/>
            <person name="Ge W."/>
            <person name="Gong F."/>
            <person name="Gu Z."/>
            <person name="Guan P."/>
            <person name="Heiman T.J."/>
            <person name="Higgins M.E."/>
            <person name="Ji R.R."/>
            <person name="Ke Z."/>
            <person name="Ketchum K.A."/>
            <person name="Lai Z."/>
            <person name="Lei Y."/>
            <person name="Li Z."/>
            <person name="Li J."/>
            <person name="Liang Y."/>
            <person name="Lin X."/>
            <person name="Lu F."/>
            <person name="Merkulov G.V."/>
            <person name="Milshina N."/>
            <person name="Moore H.M."/>
            <person name="Naik A.K."/>
            <person name="Narayan V.A."/>
            <person name="Neelam B."/>
            <person name="Nusskern D."/>
            <person name="Rusch D.B."/>
            <person name="Salzberg S."/>
            <person name="Shao W."/>
            <person name="Shue B."/>
            <person name="Sun J."/>
            <person name="Wang Z."/>
            <person name="Wang A."/>
            <person name="Wang X."/>
            <person name="Wang J."/>
            <person name="Wei M."/>
            <person name="Wides R."/>
            <person name="Xiao C."/>
            <person name="Yan C."/>
            <person name="Yao A."/>
            <person name="Ye J."/>
            <person name="Zhan M."/>
            <person name="Zhang W."/>
            <person name="Zhang H."/>
            <person name="Zhao Q."/>
            <person name="Zheng L."/>
            <person name="Zhong F."/>
            <person name="Zhong W."/>
            <person name="Zhu S."/>
            <person name="Zhao S."/>
            <person name="Gilbert D."/>
            <person name="Baumhueter S."/>
            <person name="Spier G."/>
            <person name="Carter C."/>
            <person name="Cravchik A."/>
            <person name="Woodage T."/>
            <person name="Ali F."/>
            <person name="An H."/>
            <person name="Awe A."/>
            <person name="Baldwin D."/>
            <person name="Baden H."/>
            <person name="Barnstead M."/>
            <person name="Barrow I."/>
            <person name="Beeson K."/>
            <person name="Busam D."/>
            <person name="Carver A."/>
            <person name="Center A."/>
            <person name="Cheng M.L."/>
            <person name="Curry L."/>
            <person name="Danaher S."/>
            <person name="Davenport L."/>
            <person name="Desilets R."/>
            <person name="Dietz S."/>
            <person name="Dodson K."/>
            <person name="Doup L."/>
            <person name="Ferriera S."/>
            <person name="Garg N."/>
            <person name="Gluecksmann A."/>
            <person name="Hart B."/>
            <person name="Haynes J."/>
            <person name="Haynes C."/>
            <person name="Heiner C."/>
            <person name="Hladun S."/>
            <person name="Hostin D."/>
            <person name="Houck J."/>
            <person name="Howland T."/>
            <person name="Ibegwam C."/>
            <person name="Johnson J."/>
            <person name="Kalush F."/>
            <person name="Kline L."/>
            <person name="Koduru S."/>
            <person name="Love A."/>
            <person name="Mann F."/>
            <person name="May D."/>
            <person name="McCawley S."/>
            <person name="McIntosh T."/>
            <person name="McMullen I."/>
            <person name="Moy M."/>
            <person name="Moy L."/>
            <person name="Murphy B."/>
            <person name="Nelson K."/>
            <person name="Pfannkoch C."/>
            <person name="Pratts E."/>
            <person name="Puri V."/>
            <person name="Qureshi H."/>
            <person name="Reardon M."/>
            <person name="Rodriguez R."/>
            <person name="Rogers Y.H."/>
            <person name="Romblad D."/>
            <person name="Ruhfel B."/>
            <person name="Scott R."/>
            <person name="Sitter C."/>
            <person name="Smallwood M."/>
            <person name="Stewart E."/>
            <person name="Strong R."/>
            <person name="Suh E."/>
            <person name="Thomas R."/>
            <person name="Tint N.N."/>
            <person name="Tse S."/>
            <person name="Vech C."/>
            <person name="Wang G."/>
            <person name="Wetter J."/>
            <person name="Williams S."/>
            <person name="Williams M."/>
            <person name="Windsor S."/>
            <person name="Winn-Deen E."/>
            <person name="Wolfe K."/>
            <person name="Zaveri J."/>
            <person name="Zaveri K."/>
            <person name="Abril J.F."/>
            <person name="Guigo R."/>
            <person name="Campbell M.J."/>
            <person name="Sjolander K.V."/>
            <person name="Karlak B."/>
            <person name="Kejariwal A."/>
            <person name="Mi H."/>
            <person name="Lazareva B."/>
            <person name="Hatton T."/>
            <person name="Narechania A."/>
            <person name="Diemer K."/>
            <person name="Muruganujan A."/>
            <person name="Guo N."/>
            <person name="Sato S."/>
            <person name="Bafna V."/>
            <person name="Istrail S."/>
            <person name="Lippert R."/>
            <person name="Schwartz R."/>
            <person name="Walenz B."/>
            <person name="Yooseph S."/>
            <person name="Allen D."/>
            <person name="Basu A."/>
            <person name="Baxendale J."/>
            <person name="Blick L."/>
            <person name="Caminha M."/>
            <person name="Carnes-Stine J."/>
            <person name="Caulk P."/>
            <person name="Chiang Y.H."/>
            <person name="Coyne M."/>
            <person name="Dahlke C."/>
            <person name="Mays A."/>
            <person name="Dombroski M."/>
            <person name="Donnelly M."/>
            <person name="Ely D."/>
            <person name="Esparham S."/>
            <person name="Fosler C."/>
            <person name="Gire H."/>
            <person name="Glanowski S."/>
            <person name="Glasser K."/>
            <person name="Glodek A."/>
            <person name="Gorokhov M."/>
            <person name="Graham K."/>
            <person name="Gropman B."/>
            <person name="Harris M."/>
            <person name="Heil J."/>
            <person name="Henderson S."/>
            <person name="Hoover J."/>
            <person name="Jennings D."/>
            <person name="Jordan C."/>
            <person name="Jordan J."/>
            <person name="Kasha J."/>
            <person name="Kagan L."/>
            <person name="Kraft C."/>
            <person name="Levitsky A."/>
            <person name="Lewis M."/>
            <person name="Liu X."/>
            <person name="Lopez J."/>
            <person name="Ma D."/>
            <person name="Majoros W."/>
            <person name="McDaniel J."/>
            <person name="Murphy S."/>
            <person name="Newman M."/>
            <person name="Nguyen T."/>
            <person name="Nguyen N."/>
            <person name="Nodell M."/>
            <person name="Pan S."/>
            <person name="Peck J."/>
            <person name="Peterson M."/>
            <person name="Rowe W."/>
            <person name="Sanders R."/>
            <person name="Scott J."/>
            <person name="Simpson M."/>
            <person name="Smith T."/>
            <person name="Sprague A."/>
            <person name="Stockwell T."/>
            <person name="Turner R."/>
            <person name="Venter E."/>
            <person name="Wang M."/>
            <person name="Wen M."/>
            <person name="Wu D."/>
            <person name="Wu M."/>
            <person name="Xia A."/>
            <person name="Zandieh A."/>
            <person name="Zhu X."/>
        </authorList>
    </citation>
    <scope>NUCLEOTIDE SEQUENCE</scope>
</reference>
<accession>Q8WWD3</accession>
<dbReference type="EMBL" id="BC017893">
    <property type="protein sequence ID" value="AAH17893.1"/>
    <property type="molecule type" value="mRNA"/>
</dbReference>
<evidence type="ECO:0000313" key="2">
    <source>
        <dbReference type="EMBL" id="EAW95565.1"/>
    </source>
</evidence>
<sequence>QERAREDDPFVTYSPPEDDLPSFWHLLLKPVARSSLLLRVGFTEECEYKGFKSHRRQDAVRRCTFYKGVCQKNHNKDLKYSGFWEKGEYASSLGYGEISLEGGCI</sequence>
<name>Q8WWD3_HUMAN</name>
<feature type="non-terminal residue" evidence="1">
    <location>
        <position position="1"/>
    </location>
</feature>
<dbReference type="AlphaFoldDB" id="Q8WWD3"/>